<keyword evidence="3 11" id="KW-0813">Transport</keyword>
<keyword evidence="10 11" id="KW-0066">ATP synthesis</keyword>
<dbReference type="GO" id="GO:0005886">
    <property type="term" value="C:plasma membrane"/>
    <property type="evidence" value="ECO:0007669"/>
    <property type="project" value="UniProtKB-SubCell"/>
</dbReference>
<feature type="transmembrane region" description="Helical" evidence="11">
    <location>
        <begin position="144"/>
        <end position="165"/>
    </location>
</feature>
<dbReference type="PANTHER" id="PTHR11410:SF0">
    <property type="entry name" value="ATP SYNTHASE SUBUNIT A"/>
    <property type="match status" value="1"/>
</dbReference>
<feature type="transmembrane region" description="Helical" evidence="11">
    <location>
        <begin position="82"/>
        <end position="106"/>
    </location>
</feature>
<evidence type="ECO:0000256" key="2">
    <source>
        <dbReference type="ARBA" id="ARBA00006810"/>
    </source>
</evidence>
<reference evidence="13 14" key="1">
    <citation type="journal article" date="2013" name="Int. J. Syst. Evol. Microbiol.">
        <title>Azospirillum humicireducens sp. nov., a nitrogen-fixing bacterium isolated from a microbial fuel cell.</title>
        <authorList>
            <person name="Zhou S."/>
            <person name="Han L."/>
            <person name="Wang Y."/>
            <person name="Yang G."/>
            <person name="Zhuang L."/>
            <person name="Hu P."/>
        </authorList>
    </citation>
    <scope>NUCLEOTIDE SEQUENCE [LARGE SCALE GENOMIC DNA]</scope>
    <source>
        <strain evidence="13 14">SgZ-5</strain>
    </source>
</reference>
<dbReference type="InterPro" id="IPR000568">
    <property type="entry name" value="ATP_synth_F0_asu"/>
</dbReference>
<evidence type="ECO:0000256" key="3">
    <source>
        <dbReference type="ARBA" id="ARBA00022448"/>
    </source>
</evidence>
<dbReference type="GO" id="GO:0046933">
    <property type="term" value="F:proton-transporting ATP synthase activity, rotational mechanism"/>
    <property type="evidence" value="ECO:0007669"/>
    <property type="project" value="UniProtKB-UniRule"/>
</dbReference>
<evidence type="ECO:0000256" key="7">
    <source>
        <dbReference type="ARBA" id="ARBA00022989"/>
    </source>
</evidence>
<evidence type="ECO:0000313" key="14">
    <source>
        <dbReference type="Proteomes" id="UP000077405"/>
    </source>
</evidence>
<dbReference type="AlphaFoldDB" id="A0A161ITG6"/>
<keyword evidence="8 11" id="KW-0406">Ion transport</keyword>
<dbReference type="PROSITE" id="PS00449">
    <property type="entry name" value="ATPASE_A"/>
    <property type="match status" value="1"/>
</dbReference>
<organism evidence="13 14">
    <name type="scientific">Azospirillum humicireducens</name>
    <dbReference type="NCBI Taxonomy" id="1226968"/>
    <lineage>
        <taxon>Bacteria</taxon>
        <taxon>Pseudomonadati</taxon>
        <taxon>Pseudomonadota</taxon>
        <taxon>Alphaproteobacteria</taxon>
        <taxon>Rhodospirillales</taxon>
        <taxon>Azospirillaceae</taxon>
        <taxon>Azospirillum</taxon>
    </lineage>
</organism>
<evidence type="ECO:0000256" key="1">
    <source>
        <dbReference type="ARBA" id="ARBA00004141"/>
    </source>
</evidence>
<comment type="similarity">
    <text evidence="2 11 12">Belongs to the ATPase A chain family.</text>
</comment>
<evidence type="ECO:0000256" key="10">
    <source>
        <dbReference type="ARBA" id="ARBA00023310"/>
    </source>
</evidence>
<keyword evidence="7 11" id="KW-1133">Transmembrane helix</keyword>
<dbReference type="EMBL" id="CP015285">
    <property type="protein sequence ID" value="ANC90907.1"/>
    <property type="molecule type" value="Genomic_DNA"/>
</dbReference>
<keyword evidence="11" id="KW-1003">Cell membrane</keyword>
<sequence>MDPLHQFQINPLFQIVLGGYDVSFTNSAFFMVVAVAAIYALLVMGMANKSMVPGRLQSLAEMFYEFVANLVRDNAGHDAKPYFPFVFSIFMFVLFANMIGMIPYTFTFTSHIIVTFALAATVFVFVTVLALLKHGLHFFSFFMPHGAPIALAPILIPIEVISYVMRPVSLSIRLFANMMAGHTMLKVFAGFTVMMISGLGALGFVTGLVPLAINVALTGFEFLVAFLQAYVFSILTCLYIRDALELH</sequence>
<dbReference type="STRING" id="1226968.A6A40_02745"/>
<dbReference type="GO" id="GO:0045259">
    <property type="term" value="C:proton-transporting ATP synthase complex"/>
    <property type="evidence" value="ECO:0007669"/>
    <property type="project" value="UniProtKB-KW"/>
</dbReference>
<evidence type="ECO:0000256" key="11">
    <source>
        <dbReference type="HAMAP-Rule" id="MF_01393"/>
    </source>
</evidence>
<feature type="transmembrane region" description="Helical" evidence="11">
    <location>
        <begin position="28"/>
        <end position="47"/>
    </location>
</feature>
<comment type="function">
    <text evidence="11 12">Key component of the proton channel; it plays a direct role in the translocation of protons across the membrane.</text>
</comment>
<dbReference type="FunFam" id="1.20.120.220:FF:000003">
    <property type="entry name" value="ATP synthase subunit a"/>
    <property type="match status" value="1"/>
</dbReference>
<keyword evidence="4 11" id="KW-0138">CF(0)</keyword>
<feature type="transmembrane region" description="Helical" evidence="11">
    <location>
        <begin position="185"/>
        <end position="213"/>
    </location>
</feature>
<keyword evidence="9 11" id="KW-0472">Membrane</keyword>
<evidence type="ECO:0000256" key="9">
    <source>
        <dbReference type="ARBA" id="ARBA00023136"/>
    </source>
</evidence>
<feature type="transmembrane region" description="Helical" evidence="11">
    <location>
        <begin position="112"/>
        <end position="132"/>
    </location>
</feature>
<dbReference type="PRINTS" id="PR00123">
    <property type="entry name" value="ATPASEA"/>
</dbReference>
<feature type="transmembrane region" description="Helical" evidence="11">
    <location>
        <begin position="220"/>
        <end position="241"/>
    </location>
</feature>
<dbReference type="NCBIfam" id="TIGR01131">
    <property type="entry name" value="ATP_synt_6_or_A"/>
    <property type="match status" value="1"/>
</dbReference>
<dbReference type="HAMAP" id="MF_01393">
    <property type="entry name" value="ATP_synth_a_bact"/>
    <property type="match status" value="1"/>
</dbReference>
<dbReference type="InterPro" id="IPR023011">
    <property type="entry name" value="ATP_synth_F0_asu_AS"/>
</dbReference>
<evidence type="ECO:0000256" key="5">
    <source>
        <dbReference type="ARBA" id="ARBA00022692"/>
    </source>
</evidence>
<comment type="subcellular location">
    <subcellularLocation>
        <location evidence="11 12">Cell membrane</location>
        <topology evidence="11 12">Multi-pass membrane protein</topology>
    </subcellularLocation>
    <subcellularLocation>
        <location evidence="1">Membrane</location>
        <topology evidence="1">Multi-pass membrane protein</topology>
    </subcellularLocation>
</comment>
<proteinExistence type="inferred from homology"/>
<dbReference type="Proteomes" id="UP000077405">
    <property type="component" value="Chromosome"/>
</dbReference>
<gene>
    <name evidence="11" type="primary">atpB</name>
    <name evidence="13" type="ORF">A6A40_02745</name>
</gene>
<keyword evidence="5 11" id="KW-0812">Transmembrane</keyword>
<name>A0A161ITG6_9PROT</name>
<accession>A0A161ITG6</accession>
<dbReference type="SUPFAM" id="SSF81336">
    <property type="entry name" value="F1F0 ATP synthase subunit A"/>
    <property type="match status" value="1"/>
</dbReference>
<evidence type="ECO:0000256" key="6">
    <source>
        <dbReference type="ARBA" id="ARBA00022781"/>
    </source>
</evidence>
<dbReference type="NCBIfam" id="NF004482">
    <property type="entry name" value="PRK05815.2-4"/>
    <property type="match status" value="1"/>
</dbReference>
<dbReference type="InterPro" id="IPR045083">
    <property type="entry name" value="ATP_synth_F0_asu_bact/mt"/>
</dbReference>
<dbReference type="CDD" id="cd00310">
    <property type="entry name" value="ATP-synt_Fo_a_6"/>
    <property type="match status" value="1"/>
</dbReference>
<evidence type="ECO:0000256" key="8">
    <source>
        <dbReference type="ARBA" id="ARBA00023065"/>
    </source>
</evidence>
<evidence type="ECO:0000256" key="4">
    <source>
        <dbReference type="ARBA" id="ARBA00022547"/>
    </source>
</evidence>
<dbReference type="InterPro" id="IPR035908">
    <property type="entry name" value="F0_ATP_A_sf"/>
</dbReference>
<dbReference type="OrthoDB" id="9809130at2"/>
<dbReference type="KEGG" id="ahu:A6A40_02745"/>
<dbReference type="RefSeq" id="WP_014247056.1">
    <property type="nucleotide sequence ID" value="NZ_CP015285.1"/>
</dbReference>
<keyword evidence="14" id="KW-1185">Reference proteome</keyword>
<evidence type="ECO:0000313" key="13">
    <source>
        <dbReference type="EMBL" id="ANC90907.1"/>
    </source>
</evidence>
<protein>
    <recommendedName>
        <fullName evidence="11 12">ATP synthase subunit a</fullName>
    </recommendedName>
    <alternativeName>
        <fullName evidence="11">ATP synthase F0 sector subunit a</fullName>
    </alternativeName>
    <alternativeName>
        <fullName evidence="11">F-ATPase subunit 6</fullName>
    </alternativeName>
</protein>
<keyword evidence="6 11" id="KW-0375">Hydrogen ion transport</keyword>
<dbReference type="PANTHER" id="PTHR11410">
    <property type="entry name" value="ATP SYNTHASE SUBUNIT A"/>
    <property type="match status" value="1"/>
</dbReference>
<dbReference type="Gene3D" id="1.20.120.220">
    <property type="entry name" value="ATP synthase, F0 complex, subunit A"/>
    <property type="match status" value="1"/>
</dbReference>
<dbReference type="Pfam" id="PF00119">
    <property type="entry name" value="ATP-synt_A"/>
    <property type="match status" value="1"/>
</dbReference>
<evidence type="ECO:0000256" key="12">
    <source>
        <dbReference type="RuleBase" id="RU000483"/>
    </source>
</evidence>